<dbReference type="GO" id="GO:0006631">
    <property type="term" value="P:fatty acid metabolic process"/>
    <property type="evidence" value="ECO:0007669"/>
    <property type="project" value="TreeGrafter"/>
</dbReference>
<dbReference type="EMBL" id="KI913122">
    <property type="protein sequence ID" value="ETV82519.1"/>
    <property type="molecule type" value="Genomic_DNA"/>
</dbReference>
<gene>
    <name evidence="3" type="ORF">H257_05125</name>
</gene>
<dbReference type="Pfam" id="PF00887">
    <property type="entry name" value="ACBP"/>
    <property type="match status" value="1"/>
</dbReference>
<accession>W4GU33</accession>
<evidence type="ECO:0000256" key="1">
    <source>
        <dbReference type="ARBA" id="ARBA00023121"/>
    </source>
</evidence>
<dbReference type="PROSITE" id="PS51228">
    <property type="entry name" value="ACB_2"/>
    <property type="match status" value="1"/>
</dbReference>
<dbReference type="PANTHER" id="PTHR23310:SF77">
    <property type="entry name" value="LD25952P"/>
    <property type="match status" value="1"/>
</dbReference>
<protein>
    <recommendedName>
        <fullName evidence="2">ACB domain-containing protein</fullName>
    </recommendedName>
</protein>
<proteinExistence type="predicted"/>
<dbReference type="GO" id="GO:0000062">
    <property type="term" value="F:fatty-acyl-CoA binding"/>
    <property type="evidence" value="ECO:0007669"/>
    <property type="project" value="InterPro"/>
</dbReference>
<dbReference type="STRING" id="112090.W4GU33"/>
<dbReference type="GO" id="GO:0005737">
    <property type="term" value="C:cytoplasm"/>
    <property type="evidence" value="ECO:0007669"/>
    <property type="project" value="TreeGrafter"/>
</dbReference>
<dbReference type="AlphaFoldDB" id="W4GU33"/>
<name>W4GU33_APHAT</name>
<dbReference type="InterPro" id="IPR035984">
    <property type="entry name" value="Acyl-CoA-binding_sf"/>
</dbReference>
<dbReference type="InterPro" id="IPR000582">
    <property type="entry name" value="Acyl-CoA-binding_protein"/>
</dbReference>
<keyword evidence="1" id="KW-0446">Lipid-binding</keyword>
<sequence length="294" mass="32502">MQGASVESDFAAAVLFLQTYNGPHRILRNPTSSVRLDFNALYQQATLGSCSAIAPPLDGSSSADLNSWAKWKALGHLSKEAAMQTYIKTMDDLVDNWRRSPSFRQPSGTLMLPQGGGSTSPSVPQTLIERLPSLVQEVADLKAKLHFDSQRHDELTGSLRTLSYDMKSTFTRELRQVDVLRTEMRDSVTRLDKQLQLHQADVTACVAANTALLHRVNSSVAFRAERAGWVVWQRLVTWTGYYRVTYIGGALAVVLCNHTHLCGLILSVVAPKFELLCLTLSIVCTVRIVGCHTN</sequence>
<dbReference type="SUPFAM" id="SSF47027">
    <property type="entry name" value="Acyl-CoA binding protein"/>
    <property type="match status" value="1"/>
</dbReference>
<evidence type="ECO:0000259" key="2">
    <source>
        <dbReference type="PROSITE" id="PS51228"/>
    </source>
</evidence>
<dbReference type="OrthoDB" id="71307at2759"/>
<dbReference type="InterPro" id="IPR014352">
    <property type="entry name" value="FERM/acyl-CoA-bd_prot_sf"/>
</dbReference>
<dbReference type="RefSeq" id="XP_009828188.1">
    <property type="nucleotide sequence ID" value="XM_009829886.1"/>
</dbReference>
<feature type="domain" description="ACB" evidence="2">
    <location>
        <begin position="6"/>
        <end position="99"/>
    </location>
</feature>
<evidence type="ECO:0000313" key="3">
    <source>
        <dbReference type="EMBL" id="ETV82519.1"/>
    </source>
</evidence>
<dbReference type="VEuPathDB" id="FungiDB:H257_05125"/>
<dbReference type="Gene3D" id="1.20.80.10">
    <property type="match status" value="1"/>
</dbReference>
<reference evidence="3" key="1">
    <citation type="submission" date="2013-12" db="EMBL/GenBank/DDBJ databases">
        <title>The Genome Sequence of Aphanomyces astaci APO3.</title>
        <authorList>
            <consortium name="The Broad Institute Genomics Platform"/>
            <person name="Russ C."/>
            <person name="Tyler B."/>
            <person name="van West P."/>
            <person name="Dieguez-Uribeondo J."/>
            <person name="Young S.K."/>
            <person name="Zeng Q."/>
            <person name="Gargeya S."/>
            <person name="Fitzgerald M."/>
            <person name="Abouelleil A."/>
            <person name="Alvarado L."/>
            <person name="Chapman S.B."/>
            <person name="Gainer-Dewar J."/>
            <person name="Goldberg J."/>
            <person name="Griggs A."/>
            <person name="Gujja S."/>
            <person name="Hansen M."/>
            <person name="Howarth C."/>
            <person name="Imamovic A."/>
            <person name="Ireland A."/>
            <person name="Larimer J."/>
            <person name="McCowan C."/>
            <person name="Murphy C."/>
            <person name="Pearson M."/>
            <person name="Poon T.W."/>
            <person name="Priest M."/>
            <person name="Roberts A."/>
            <person name="Saif S."/>
            <person name="Shea T."/>
            <person name="Sykes S."/>
            <person name="Wortman J."/>
            <person name="Nusbaum C."/>
            <person name="Birren B."/>
        </authorList>
    </citation>
    <scope>NUCLEOTIDE SEQUENCE [LARGE SCALE GENOMIC DNA]</scope>
    <source>
        <strain evidence="3">APO3</strain>
    </source>
</reference>
<organism evidence="3">
    <name type="scientific">Aphanomyces astaci</name>
    <name type="common">Crayfish plague agent</name>
    <dbReference type="NCBI Taxonomy" id="112090"/>
    <lineage>
        <taxon>Eukaryota</taxon>
        <taxon>Sar</taxon>
        <taxon>Stramenopiles</taxon>
        <taxon>Oomycota</taxon>
        <taxon>Saprolegniomycetes</taxon>
        <taxon>Saprolegniales</taxon>
        <taxon>Verrucalvaceae</taxon>
        <taxon>Aphanomyces</taxon>
    </lineage>
</organism>
<dbReference type="PANTHER" id="PTHR23310">
    <property type="entry name" value="ACYL-COA-BINDING PROTEIN, ACBP"/>
    <property type="match status" value="1"/>
</dbReference>
<dbReference type="GeneID" id="20807121"/>